<evidence type="ECO:0000256" key="5">
    <source>
        <dbReference type="HAMAP-Rule" id="MF_01080"/>
    </source>
</evidence>
<dbReference type="InterPro" id="IPR020103">
    <property type="entry name" value="PsdUridine_synth_cat_dom_sf"/>
</dbReference>
<evidence type="ECO:0000256" key="3">
    <source>
        <dbReference type="ARBA" id="ARBA00022694"/>
    </source>
</evidence>
<reference evidence="8 9" key="1">
    <citation type="submission" date="2018-11" db="EMBL/GenBank/DDBJ databases">
        <title>Tabrizicola sp. isolated from sediment of alpine lake.</title>
        <authorList>
            <person name="Liu Z."/>
        </authorList>
    </citation>
    <scope>NUCLEOTIDE SEQUENCE [LARGE SCALE GENOMIC DNA]</scope>
    <source>
        <strain evidence="8 9">DRYC-M-16</strain>
    </source>
</reference>
<proteinExistence type="inferred from homology"/>
<dbReference type="HAMAP" id="MF_01080">
    <property type="entry name" value="TruB_bact"/>
    <property type="match status" value="1"/>
</dbReference>
<organism evidence="8 9">
    <name type="scientific">Pseudotabrizicola sediminis</name>
    <dbReference type="NCBI Taxonomy" id="2486418"/>
    <lineage>
        <taxon>Bacteria</taxon>
        <taxon>Pseudomonadati</taxon>
        <taxon>Pseudomonadota</taxon>
        <taxon>Alphaproteobacteria</taxon>
        <taxon>Rhodobacterales</taxon>
        <taxon>Paracoccaceae</taxon>
        <taxon>Pseudotabrizicola</taxon>
    </lineage>
</organism>
<feature type="domain" description="Pseudouridine synthase II N-terminal" evidence="6">
    <location>
        <begin position="32"/>
        <end position="180"/>
    </location>
</feature>
<dbReference type="EMBL" id="RPEM01000002">
    <property type="protein sequence ID" value="TGD44566.1"/>
    <property type="molecule type" value="Genomic_DNA"/>
</dbReference>
<evidence type="ECO:0000259" key="6">
    <source>
        <dbReference type="Pfam" id="PF01509"/>
    </source>
</evidence>
<evidence type="ECO:0000256" key="1">
    <source>
        <dbReference type="ARBA" id="ARBA00000385"/>
    </source>
</evidence>
<evidence type="ECO:0000256" key="2">
    <source>
        <dbReference type="ARBA" id="ARBA00005642"/>
    </source>
</evidence>
<dbReference type="Pfam" id="PF01509">
    <property type="entry name" value="TruB_N"/>
    <property type="match status" value="1"/>
</dbReference>
<dbReference type="SUPFAM" id="SSF55120">
    <property type="entry name" value="Pseudouridine synthase"/>
    <property type="match status" value="1"/>
</dbReference>
<name>A0ABY2KPE9_9RHOB</name>
<dbReference type="PANTHER" id="PTHR13767:SF2">
    <property type="entry name" value="PSEUDOURIDYLATE SYNTHASE TRUB1"/>
    <property type="match status" value="1"/>
</dbReference>
<evidence type="ECO:0000313" key="9">
    <source>
        <dbReference type="Proteomes" id="UP000297741"/>
    </source>
</evidence>
<gene>
    <name evidence="5 8" type="primary">truB</name>
    <name evidence="8" type="ORF">EEB11_02975</name>
</gene>
<evidence type="ECO:0000256" key="4">
    <source>
        <dbReference type="ARBA" id="ARBA00023235"/>
    </source>
</evidence>
<comment type="function">
    <text evidence="5">Responsible for synthesis of pseudouridine from uracil-55 in the psi GC loop of transfer RNAs.</text>
</comment>
<dbReference type="RefSeq" id="WP_135428940.1">
    <property type="nucleotide sequence ID" value="NZ_RPEM01000002.1"/>
</dbReference>
<dbReference type="InterPro" id="IPR032819">
    <property type="entry name" value="TruB_C"/>
</dbReference>
<keyword evidence="3 5" id="KW-0819">tRNA processing</keyword>
<dbReference type="InterPro" id="IPR014780">
    <property type="entry name" value="tRNA_psdUridine_synth_TruB"/>
</dbReference>
<comment type="catalytic activity">
    <reaction evidence="1 5">
        <text>uridine(55) in tRNA = pseudouridine(55) in tRNA</text>
        <dbReference type="Rhea" id="RHEA:42532"/>
        <dbReference type="Rhea" id="RHEA-COMP:10101"/>
        <dbReference type="Rhea" id="RHEA-COMP:10102"/>
        <dbReference type="ChEBI" id="CHEBI:65314"/>
        <dbReference type="ChEBI" id="CHEBI:65315"/>
        <dbReference type="EC" id="5.4.99.25"/>
    </reaction>
</comment>
<keyword evidence="9" id="KW-1185">Reference proteome</keyword>
<dbReference type="EC" id="5.4.99.25" evidence="5"/>
<evidence type="ECO:0000259" key="7">
    <source>
        <dbReference type="Pfam" id="PF16198"/>
    </source>
</evidence>
<dbReference type="Proteomes" id="UP000297741">
    <property type="component" value="Unassembled WGS sequence"/>
</dbReference>
<dbReference type="CDD" id="cd02573">
    <property type="entry name" value="PseudoU_synth_EcTruB"/>
    <property type="match status" value="1"/>
</dbReference>
<feature type="domain" description="tRNA pseudouridylate synthase B C-terminal" evidence="7">
    <location>
        <begin position="181"/>
        <end position="239"/>
    </location>
</feature>
<dbReference type="NCBIfam" id="TIGR00431">
    <property type="entry name" value="TruB"/>
    <property type="match status" value="1"/>
</dbReference>
<keyword evidence="4 5" id="KW-0413">Isomerase</keyword>
<dbReference type="PANTHER" id="PTHR13767">
    <property type="entry name" value="TRNA-PSEUDOURIDINE SYNTHASE"/>
    <property type="match status" value="1"/>
</dbReference>
<sequence>MGRVKKGRAISGWVIIDKPAGVGSTTVVNKVKWAFQAQKAGHAGTLDPDATGVLAIALGEATKTVPYVTDGLKCYHFRVVFGASTSSDDASGTVLETRATRPSDADIEAALAPFRGDIMQVPPQVSAVKVDGERAYDLAREGIEMDLVARPLWVEKLAVLARPDADHVDLEMICGKGGYVRSVARDLGQALGCLGHVATLRRVWSGPFDAEGAATMADIERLARTDEIDSLLRPLELGLTDLPELPATPEGAARLRNGNPGMVLASNVDWGDEAWASHQGRAVAVGVYKAGELHPSRVFNL</sequence>
<evidence type="ECO:0000313" key="8">
    <source>
        <dbReference type="EMBL" id="TGD44566.1"/>
    </source>
</evidence>
<dbReference type="InterPro" id="IPR002501">
    <property type="entry name" value="PsdUridine_synth_N"/>
</dbReference>
<protein>
    <recommendedName>
        <fullName evidence="5">tRNA pseudouridine synthase B</fullName>
        <ecNumber evidence="5">5.4.99.25</ecNumber>
    </recommendedName>
    <alternativeName>
        <fullName evidence="5">tRNA pseudouridine(55) synthase</fullName>
        <shortName evidence="5">Psi55 synthase</shortName>
    </alternativeName>
    <alternativeName>
        <fullName evidence="5">tRNA pseudouridylate synthase</fullName>
    </alternativeName>
    <alternativeName>
        <fullName evidence="5">tRNA-uridine isomerase</fullName>
    </alternativeName>
</protein>
<comment type="caution">
    <text evidence="8">The sequence shown here is derived from an EMBL/GenBank/DDBJ whole genome shotgun (WGS) entry which is preliminary data.</text>
</comment>
<accession>A0ABY2KPE9</accession>
<dbReference type="Pfam" id="PF16198">
    <property type="entry name" value="TruB_C_2"/>
    <property type="match status" value="1"/>
</dbReference>
<feature type="active site" description="Nucleophile" evidence="5">
    <location>
        <position position="47"/>
    </location>
</feature>
<comment type="similarity">
    <text evidence="2 5">Belongs to the pseudouridine synthase TruB family. Type 1 subfamily.</text>
</comment>
<dbReference type="Gene3D" id="3.30.2350.10">
    <property type="entry name" value="Pseudouridine synthase"/>
    <property type="match status" value="1"/>
</dbReference>